<proteinExistence type="predicted"/>
<dbReference type="Proteomes" id="UP000053989">
    <property type="component" value="Unassembled WGS sequence"/>
</dbReference>
<dbReference type="EMBL" id="KN822113">
    <property type="protein sequence ID" value="KIM56623.1"/>
    <property type="molecule type" value="Genomic_DNA"/>
</dbReference>
<reference evidence="1 2" key="1">
    <citation type="submission" date="2014-04" db="EMBL/GenBank/DDBJ databases">
        <authorList>
            <consortium name="DOE Joint Genome Institute"/>
            <person name="Kuo A."/>
            <person name="Kohler A."/>
            <person name="Nagy L.G."/>
            <person name="Floudas D."/>
            <person name="Copeland A."/>
            <person name="Barry K.W."/>
            <person name="Cichocki N."/>
            <person name="Veneault-Fourrey C."/>
            <person name="LaButti K."/>
            <person name="Lindquist E.A."/>
            <person name="Lipzen A."/>
            <person name="Lundell T."/>
            <person name="Morin E."/>
            <person name="Murat C."/>
            <person name="Sun H."/>
            <person name="Tunlid A."/>
            <person name="Henrissat B."/>
            <person name="Grigoriev I.V."/>
            <person name="Hibbett D.S."/>
            <person name="Martin F."/>
            <person name="Nordberg H.P."/>
            <person name="Cantor M.N."/>
            <person name="Hua S.X."/>
        </authorList>
    </citation>
    <scope>NUCLEOTIDE SEQUENCE [LARGE SCALE GENOMIC DNA]</scope>
    <source>
        <strain evidence="1 2">Foug A</strain>
    </source>
</reference>
<name>A0A0C2Z3Z2_9AGAM</name>
<evidence type="ECO:0000313" key="1">
    <source>
        <dbReference type="EMBL" id="KIM56623.1"/>
    </source>
</evidence>
<accession>A0A0C2Z3Z2</accession>
<dbReference type="InParanoid" id="A0A0C2Z3Z2"/>
<dbReference type="HOGENOM" id="CLU_2484612_0_0_1"/>
<sequence length="87" mass="9511">MYTRFVIDAGLPSLKTLINDTLACDFVYIHVVPQFGKLYNLIFTTALTPPSSLTAPPASDTRQKGFSAQLACPRFNFESSSSPSHAQ</sequence>
<protein>
    <submittedName>
        <fullName evidence="1">Uncharacterized protein</fullName>
    </submittedName>
</protein>
<reference evidence="2" key="2">
    <citation type="submission" date="2015-01" db="EMBL/GenBank/DDBJ databases">
        <title>Evolutionary Origins and Diversification of the Mycorrhizal Mutualists.</title>
        <authorList>
            <consortium name="DOE Joint Genome Institute"/>
            <consortium name="Mycorrhizal Genomics Consortium"/>
            <person name="Kohler A."/>
            <person name="Kuo A."/>
            <person name="Nagy L.G."/>
            <person name="Floudas D."/>
            <person name="Copeland A."/>
            <person name="Barry K.W."/>
            <person name="Cichocki N."/>
            <person name="Veneault-Fourrey C."/>
            <person name="LaButti K."/>
            <person name="Lindquist E.A."/>
            <person name="Lipzen A."/>
            <person name="Lundell T."/>
            <person name="Morin E."/>
            <person name="Murat C."/>
            <person name="Riley R."/>
            <person name="Ohm R."/>
            <person name="Sun H."/>
            <person name="Tunlid A."/>
            <person name="Henrissat B."/>
            <person name="Grigoriev I.V."/>
            <person name="Hibbett D.S."/>
            <person name="Martin F."/>
        </authorList>
    </citation>
    <scope>NUCLEOTIDE SEQUENCE [LARGE SCALE GENOMIC DNA]</scope>
    <source>
        <strain evidence="2">Foug A</strain>
    </source>
</reference>
<dbReference type="AlphaFoldDB" id="A0A0C2Z3Z2"/>
<gene>
    <name evidence="1" type="ORF">SCLCIDRAFT_29459</name>
</gene>
<keyword evidence="2" id="KW-1185">Reference proteome</keyword>
<evidence type="ECO:0000313" key="2">
    <source>
        <dbReference type="Proteomes" id="UP000053989"/>
    </source>
</evidence>
<organism evidence="1 2">
    <name type="scientific">Scleroderma citrinum Foug A</name>
    <dbReference type="NCBI Taxonomy" id="1036808"/>
    <lineage>
        <taxon>Eukaryota</taxon>
        <taxon>Fungi</taxon>
        <taxon>Dikarya</taxon>
        <taxon>Basidiomycota</taxon>
        <taxon>Agaricomycotina</taxon>
        <taxon>Agaricomycetes</taxon>
        <taxon>Agaricomycetidae</taxon>
        <taxon>Boletales</taxon>
        <taxon>Sclerodermatineae</taxon>
        <taxon>Sclerodermataceae</taxon>
        <taxon>Scleroderma</taxon>
    </lineage>
</organism>